<keyword evidence="1" id="KW-0732">Signal</keyword>
<feature type="signal peptide" evidence="1">
    <location>
        <begin position="1"/>
        <end position="24"/>
    </location>
</feature>
<comment type="caution">
    <text evidence="2">The sequence shown here is derived from an EMBL/GenBank/DDBJ whole genome shotgun (WGS) entry which is preliminary data.</text>
</comment>
<sequence length="282" mass="32464">MKKQKYIVLLFFSGILISKNSVFAVEKENFIQNQRPQVFTPQQLEEKLEALRKEYPEFLKEVTKCQETLKKSVKASIARDLTKIMADFSEFGEIFRPKYPEIKNRIDLILKNNIVSAGNKKLLTLKAITQSEPCPGSVYKKIKKNVTKRGEKLKRVLDEYKTAIAGGNIKKEQKIQSEIQTTVRSLLNDHAILTNQNVCITKVLSAFTDQALNPAQMGAREALQKERIENEDFLKKINPLILKGRQGKGKEQHLWERIVSRRNDAKAMFERSIQSIETRLSQ</sequence>
<name>A0A2S5RHU4_9PROT</name>
<keyword evidence="3" id="KW-1185">Reference proteome</keyword>
<proteinExistence type="predicted"/>
<organism evidence="2 3">
    <name type="scientific">Holospora curviuscula</name>
    <dbReference type="NCBI Taxonomy" id="1082868"/>
    <lineage>
        <taxon>Bacteria</taxon>
        <taxon>Pseudomonadati</taxon>
        <taxon>Pseudomonadota</taxon>
        <taxon>Alphaproteobacteria</taxon>
        <taxon>Holosporales</taxon>
        <taxon>Holosporaceae</taxon>
        <taxon>Holospora</taxon>
    </lineage>
</organism>
<protein>
    <submittedName>
        <fullName evidence="2">Uncharacterized protein</fullName>
    </submittedName>
</protein>
<dbReference type="RefSeq" id="WP_104206283.1">
    <property type="nucleotide sequence ID" value="NZ_PHHC01000014.1"/>
</dbReference>
<evidence type="ECO:0000256" key="1">
    <source>
        <dbReference type="SAM" id="SignalP"/>
    </source>
</evidence>
<reference evidence="2 3" key="1">
    <citation type="submission" date="2017-11" db="EMBL/GenBank/DDBJ databases">
        <title>Comparative genomic analysis of Holospora spp., intranuclear symbionts of paramecia.</title>
        <authorList>
            <person name="Garushyants S.K."/>
            <person name="Beliavskaya A."/>
            <person name="Malko D.B."/>
            <person name="Logacheva M.D."/>
            <person name="Rautian M.S."/>
            <person name="Gelfand M.S."/>
        </authorList>
    </citation>
    <scope>NUCLEOTIDE SEQUENCE [LARGE SCALE GENOMIC DNA]</scope>
    <source>
        <strain evidence="3">02AZ16</strain>
    </source>
</reference>
<feature type="chain" id="PRO_5015448753" evidence="1">
    <location>
        <begin position="25"/>
        <end position="282"/>
    </location>
</feature>
<dbReference type="EMBL" id="PHHC01000014">
    <property type="protein sequence ID" value="PPE06880.1"/>
    <property type="molecule type" value="Genomic_DNA"/>
</dbReference>
<gene>
    <name evidence="2" type="ORF">HCUR_00093</name>
</gene>
<evidence type="ECO:0000313" key="2">
    <source>
        <dbReference type="EMBL" id="PPE06880.1"/>
    </source>
</evidence>
<dbReference type="Proteomes" id="UP000239425">
    <property type="component" value="Unassembled WGS sequence"/>
</dbReference>
<dbReference type="AlphaFoldDB" id="A0A2S5RHU4"/>
<accession>A0A2S5RHU4</accession>
<evidence type="ECO:0000313" key="3">
    <source>
        <dbReference type="Proteomes" id="UP000239425"/>
    </source>
</evidence>